<protein>
    <recommendedName>
        <fullName evidence="8">Probable membrane transporter protein</fullName>
    </recommendedName>
</protein>
<keyword evidence="4 8" id="KW-1003">Cell membrane</keyword>
<evidence type="ECO:0000256" key="7">
    <source>
        <dbReference type="ARBA" id="ARBA00023136"/>
    </source>
</evidence>
<feature type="transmembrane region" description="Helical" evidence="8">
    <location>
        <begin position="49"/>
        <end position="66"/>
    </location>
</feature>
<evidence type="ECO:0000256" key="8">
    <source>
        <dbReference type="RuleBase" id="RU363041"/>
    </source>
</evidence>
<dbReference type="Proteomes" id="UP001501094">
    <property type="component" value="Unassembled WGS sequence"/>
</dbReference>
<feature type="transmembrane region" description="Helical" evidence="8">
    <location>
        <begin position="172"/>
        <end position="193"/>
    </location>
</feature>
<feature type="transmembrane region" description="Helical" evidence="8">
    <location>
        <begin position="78"/>
        <end position="96"/>
    </location>
</feature>
<comment type="subcellular location">
    <subcellularLocation>
        <location evidence="1 8">Cell membrane</location>
        <topology evidence="1 8">Multi-pass membrane protein</topology>
    </subcellularLocation>
</comment>
<name>A0ABN2NK22_9MICO</name>
<feature type="transmembrane region" description="Helical" evidence="8">
    <location>
        <begin position="230"/>
        <end position="247"/>
    </location>
</feature>
<evidence type="ECO:0000256" key="6">
    <source>
        <dbReference type="ARBA" id="ARBA00022989"/>
    </source>
</evidence>
<dbReference type="PANTHER" id="PTHR30269">
    <property type="entry name" value="TRANSMEMBRANE PROTEIN YFCA"/>
    <property type="match status" value="1"/>
</dbReference>
<proteinExistence type="inferred from homology"/>
<evidence type="ECO:0000313" key="9">
    <source>
        <dbReference type="EMBL" id="GAA1871262.1"/>
    </source>
</evidence>
<keyword evidence="3" id="KW-0813">Transport</keyword>
<gene>
    <name evidence="9" type="ORF">GCM10009751_33050</name>
</gene>
<dbReference type="PANTHER" id="PTHR30269:SF37">
    <property type="entry name" value="MEMBRANE TRANSPORTER PROTEIN"/>
    <property type="match status" value="1"/>
</dbReference>
<keyword evidence="5 8" id="KW-0812">Transmembrane</keyword>
<comment type="similarity">
    <text evidence="2 8">Belongs to the 4-toluene sulfonate uptake permease (TSUP) (TC 2.A.102) family.</text>
</comment>
<evidence type="ECO:0000256" key="5">
    <source>
        <dbReference type="ARBA" id="ARBA00022692"/>
    </source>
</evidence>
<sequence>MIDVGDVSLLVALFALILVSGVVQSLSGFGFALFSAPLLTATVGGPEAVSTIMITGTACDIAILAMRRGVPRPDRGEVLALAGWSAPGMLAGAWLLAVLPAVGLQVFVAVVVIAAVLLRLRSRERGVVVSGRWAAPAGLLSGALSTSTSLAGPPTVCYLVHRDLPPRAMRDTLVTLSLVRLPLSVVALLVAGVWETYEYWPVLVVAALLGQYAGTQAFHRFGHTRYEHIVLALLTAAAAVSVASLALP</sequence>
<keyword evidence="7 8" id="KW-0472">Membrane</keyword>
<evidence type="ECO:0000256" key="4">
    <source>
        <dbReference type="ARBA" id="ARBA00022475"/>
    </source>
</evidence>
<dbReference type="Pfam" id="PF01925">
    <property type="entry name" value="TauE"/>
    <property type="match status" value="1"/>
</dbReference>
<comment type="caution">
    <text evidence="9">The sequence shown here is derived from an EMBL/GenBank/DDBJ whole genome shotgun (WGS) entry which is preliminary data.</text>
</comment>
<accession>A0ABN2NK22</accession>
<evidence type="ECO:0000313" key="10">
    <source>
        <dbReference type="Proteomes" id="UP001501094"/>
    </source>
</evidence>
<evidence type="ECO:0000256" key="2">
    <source>
        <dbReference type="ARBA" id="ARBA00009142"/>
    </source>
</evidence>
<dbReference type="InterPro" id="IPR002781">
    <property type="entry name" value="TM_pro_TauE-like"/>
</dbReference>
<feature type="transmembrane region" description="Helical" evidence="8">
    <location>
        <begin position="102"/>
        <end position="120"/>
    </location>
</feature>
<keyword evidence="10" id="KW-1185">Reference proteome</keyword>
<reference evidence="9 10" key="1">
    <citation type="journal article" date="2019" name="Int. J. Syst. Evol. Microbiol.">
        <title>The Global Catalogue of Microorganisms (GCM) 10K type strain sequencing project: providing services to taxonomists for standard genome sequencing and annotation.</title>
        <authorList>
            <consortium name="The Broad Institute Genomics Platform"/>
            <consortium name="The Broad Institute Genome Sequencing Center for Infectious Disease"/>
            <person name="Wu L."/>
            <person name="Ma J."/>
        </authorList>
    </citation>
    <scope>NUCLEOTIDE SEQUENCE [LARGE SCALE GENOMIC DNA]</scope>
    <source>
        <strain evidence="9 10">JCM 14326</strain>
    </source>
</reference>
<evidence type="ECO:0000256" key="1">
    <source>
        <dbReference type="ARBA" id="ARBA00004651"/>
    </source>
</evidence>
<feature type="transmembrane region" description="Helical" evidence="8">
    <location>
        <begin position="199"/>
        <end position="218"/>
    </location>
</feature>
<keyword evidence="6 8" id="KW-1133">Transmembrane helix</keyword>
<organism evidence="9 10">
    <name type="scientific">Myceligenerans crystallogenes</name>
    <dbReference type="NCBI Taxonomy" id="316335"/>
    <lineage>
        <taxon>Bacteria</taxon>
        <taxon>Bacillati</taxon>
        <taxon>Actinomycetota</taxon>
        <taxon>Actinomycetes</taxon>
        <taxon>Micrococcales</taxon>
        <taxon>Promicromonosporaceae</taxon>
        <taxon>Myceligenerans</taxon>
    </lineage>
</organism>
<dbReference type="InterPro" id="IPR052017">
    <property type="entry name" value="TSUP"/>
</dbReference>
<evidence type="ECO:0000256" key="3">
    <source>
        <dbReference type="ARBA" id="ARBA00022448"/>
    </source>
</evidence>
<dbReference type="RefSeq" id="WP_344105030.1">
    <property type="nucleotide sequence ID" value="NZ_BAAANL010000007.1"/>
</dbReference>
<dbReference type="EMBL" id="BAAANL010000007">
    <property type="protein sequence ID" value="GAA1871262.1"/>
    <property type="molecule type" value="Genomic_DNA"/>
</dbReference>